<evidence type="ECO:0000313" key="1">
    <source>
        <dbReference type="EMBL" id="KJV58152.1"/>
    </source>
</evidence>
<proteinExistence type="predicted"/>
<dbReference type="Proteomes" id="UP000033475">
    <property type="component" value="Unassembled WGS sequence"/>
</dbReference>
<dbReference type="RefSeq" id="WP_011270501.1">
    <property type="nucleotide sequence ID" value="NZ_LANQ01000001.1"/>
</dbReference>
<gene>
    <name evidence="1" type="ORF">RFEPED_0525</name>
</gene>
<evidence type="ECO:0000313" key="2">
    <source>
        <dbReference type="Proteomes" id="UP000033475"/>
    </source>
</evidence>
<protein>
    <recommendedName>
        <fullName evidence="3">NAD(+)--protein-arginine ADP-ribosyltransferase</fullName>
    </recommendedName>
</protein>
<accession>A0A0F3MRU4</accession>
<dbReference type="PATRIC" id="fig|1359196.3.peg.508"/>
<sequence length="257" mass="30065">MYNDDEIDYETAEEILKEIYSLNELEELKKQDGVELEEYVDAYNEAELDDNNSITFREFFALKDFKETGYMRLYDKTKESYEMQRALIILTNDQYQMSQGQVENLTIWRGETREKSEVGIFNIGNEYSTERFMFTTSEQSIINNHMSDELKPHQINIKYEIEMNSPLVGTDISSILNDGEKEIVVLPNTKFEITNVKHEDDHTLCISMKNKPIIYDTWKSNFDLWLSNIEQLVSTNTDISVETYTLGSDALQIDIIT</sequence>
<dbReference type="SUPFAM" id="SSF56399">
    <property type="entry name" value="ADP-ribosylation"/>
    <property type="match status" value="1"/>
</dbReference>
<dbReference type="Gene3D" id="3.90.176.10">
    <property type="entry name" value="Toxin ADP-ribosyltransferase, Chain A, domain 1"/>
    <property type="match status" value="1"/>
</dbReference>
<dbReference type="AlphaFoldDB" id="A0A0F3MRU4"/>
<name>A0A0F3MRU4_RICFI</name>
<reference evidence="1 2" key="1">
    <citation type="submission" date="2015-01" db="EMBL/GenBank/DDBJ databases">
        <title>Genome Sequencing of Rickettsiales.</title>
        <authorList>
            <person name="Daugherty S.C."/>
            <person name="Su Q."/>
            <person name="Abolude K."/>
            <person name="Beier-Sexton M."/>
            <person name="Carlyon J.A."/>
            <person name="Carter R."/>
            <person name="Day N.P."/>
            <person name="Dumler S.J."/>
            <person name="Dyachenko V."/>
            <person name="Godinez A."/>
            <person name="Kurtti T.J."/>
            <person name="Lichay M."/>
            <person name="Mullins K.E."/>
            <person name="Ott S."/>
            <person name="Pappas-Brown V."/>
            <person name="Paris D.H."/>
            <person name="Patel P."/>
            <person name="Richards A.L."/>
            <person name="Sadzewicz L."/>
            <person name="Sears K."/>
            <person name="Seidman D."/>
            <person name="Sengamalay N."/>
            <person name="Stenos J."/>
            <person name="Tallon L.J."/>
            <person name="Vincent G."/>
            <person name="Fraser C.M."/>
            <person name="Munderloh U."/>
            <person name="Dunning-Hotopp J.C."/>
        </authorList>
    </citation>
    <scope>NUCLEOTIDE SEQUENCE [LARGE SCALE GENOMIC DNA]</scope>
    <source>
        <strain evidence="1 2">Pedreira</strain>
    </source>
</reference>
<dbReference type="EMBL" id="LANQ01000001">
    <property type="protein sequence ID" value="KJV58152.1"/>
    <property type="molecule type" value="Genomic_DNA"/>
</dbReference>
<organism evidence="1 2">
    <name type="scientific">Rickettsia felis str. Pedreira</name>
    <dbReference type="NCBI Taxonomy" id="1359196"/>
    <lineage>
        <taxon>Bacteria</taxon>
        <taxon>Pseudomonadati</taxon>
        <taxon>Pseudomonadota</taxon>
        <taxon>Alphaproteobacteria</taxon>
        <taxon>Rickettsiales</taxon>
        <taxon>Rickettsiaceae</taxon>
        <taxon>Rickettsieae</taxon>
        <taxon>Rickettsia</taxon>
        <taxon>spotted fever group</taxon>
    </lineage>
</organism>
<comment type="caution">
    <text evidence="1">The sequence shown here is derived from an EMBL/GenBank/DDBJ whole genome shotgun (WGS) entry which is preliminary data.</text>
</comment>
<evidence type="ECO:0008006" key="3">
    <source>
        <dbReference type="Google" id="ProtNLM"/>
    </source>
</evidence>